<dbReference type="Proteomes" id="UP001066276">
    <property type="component" value="Chromosome 4_1"/>
</dbReference>
<organism evidence="1 2">
    <name type="scientific">Pleurodeles waltl</name>
    <name type="common">Iberian ribbed newt</name>
    <dbReference type="NCBI Taxonomy" id="8319"/>
    <lineage>
        <taxon>Eukaryota</taxon>
        <taxon>Metazoa</taxon>
        <taxon>Chordata</taxon>
        <taxon>Craniata</taxon>
        <taxon>Vertebrata</taxon>
        <taxon>Euteleostomi</taxon>
        <taxon>Amphibia</taxon>
        <taxon>Batrachia</taxon>
        <taxon>Caudata</taxon>
        <taxon>Salamandroidea</taxon>
        <taxon>Salamandridae</taxon>
        <taxon>Pleurodelinae</taxon>
        <taxon>Pleurodeles</taxon>
    </lineage>
</organism>
<accession>A0AAV7T931</accession>
<name>A0AAV7T931_PLEWA</name>
<gene>
    <name evidence="1" type="ORF">NDU88_004686</name>
</gene>
<dbReference type="EMBL" id="JANPWB010000007">
    <property type="protein sequence ID" value="KAJ1172844.1"/>
    <property type="molecule type" value="Genomic_DNA"/>
</dbReference>
<proteinExistence type="predicted"/>
<protein>
    <submittedName>
        <fullName evidence="1">Uncharacterized protein</fullName>
    </submittedName>
</protein>
<comment type="caution">
    <text evidence="1">The sequence shown here is derived from an EMBL/GenBank/DDBJ whole genome shotgun (WGS) entry which is preliminary data.</text>
</comment>
<reference evidence="1" key="1">
    <citation type="journal article" date="2022" name="bioRxiv">
        <title>Sequencing and chromosome-scale assembly of the giantPleurodeles waltlgenome.</title>
        <authorList>
            <person name="Brown T."/>
            <person name="Elewa A."/>
            <person name="Iarovenko S."/>
            <person name="Subramanian E."/>
            <person name="Araus A.J."/>
            <person name="Petzold A."/>
            <person name="Susuki M."/>
            <person name="Suzuki K.-i.T."/>
            <person name="Hayashi T."/>
            <person name="Toyoda A."/>
            <person name="Oliveira C."/>
            <person name="Osipova E."/>
            <person name="Leigh N.D."/>
            <person name="Simon A."/>
            <person name="Yun M.H."/>
        </authorList>
    </citation>
    <scope>NUCLEOTIDE SEQUENCE</scope>
    <source>
        <strain evidence="1">20211129_DDA</strain>
        <tissue evidence="1">Liver</tissue>
    </source>
</reference>
<evidence type="ECO:0000313" key="1">
    <source>
        <dbReference type="EMBL" id="KAJ1172844.1"/>
    </source>
</evidence>
<dbReference type="AlphaFoldDB" id="A0AAV7T931"/>
<evidence type="ECO:0000313" key="2">
    <source>
        <dbReference type="Proteomes" id="UP001066276"/>
    </source>
</evidence>
<sequence length="86" mass="9253">MINTSAPPDPFFSHYQPPLAAVEPPTHSRVSAVSIVNGVLLGIEPLGPLRSVAFAVGSFNNPPELFKRIGKLQEPPSLSLHEAIRE</sequence>
<keyword evidence="2" id="KW-1185">Reference proteome</keyword>